<comment type="caution">
    <text evidence="1">The sequence shown here is derived from an EMBL/GenBank/DDBJ whole genome shotgun (WGS) entry which is preliminary data.</text>
</comment>
<reference evidence="1 2" key="1">
    <citation type="journal article" date="2018" name="Nat. Ecol. Evol.">
        <title>Shark genomes provide insights into elasmobranch evolution and the origin of vertebrates.</title>
        <authorList>
            <person name="Hara Y"/>
            <person name="Yamaguchi K"/>
            <person name="Onimaru K"/>
            <person name="Kadota M"/>
            <person name="Koyanagi M"/>
            <person name="Keeley SD"/>
            <person name="Tatsumi K"/>
            <person name="Tanaka K"/>
            <person name="Motone F"/>
            <person name="Kageyama Y"/>
            <person name="Nozu R"/>
            <person name="Adachi N"/>
            <person name="Nishimura O"/>
            <person name="Nakagawa R"/>
            <person name="Tanegashima C"/>
            <person name="Kiyatake I"/>
            <person name="Matsumoto R"/>
            <person name="Murakumo K"/>
            <person name="Nishida K"/>
            <person name="Terakita A"/>
            <person name="Kuratani S"/>
            <person name="Sato K"/>
            <person name="Hyodo S Kuraku.S."/>
        </authorList>
    </citation>
    <scope>NUCLEOTIDE SEQUENCE [LARGE SCALE GENOMIC DNA]</scope>
</reference>
<proteinExistence type="predicted"/>
<accession>A0A401REZ7</accession>
<dbReference type="Proteomes" id="UP000287033">
    <property type="component" value="Unassembled WGS sequence"/>
</dbReference>
<sequence>MQPGYMAEYCMESLSDEVCHWARCSLETGSSVVWRHGSVRRGDSVCCGQESGPGAAWRLGRLRSADMV</sequence>
<gene>
    <name evidence="1" type="ORF">chiPu_0021428</name>
</gene>
<evidence type="ECO:0000313" key="1">
    <source>
        <dbReference type="EMBL" id="GCC16722.1"/>
    </source>
</evidence>
<dbReference type="AlphaFoldDB" id="A0A401REZ7"/>
<dbReference type="EMBL" id="BEZZ01003891">
    <property type="protein sequence ID" value="GCC16722.1"/>
    <property type="molecule type" value="Genomic_DNA"/>
</dbReference>
<organism evidence="1 2">
    <name type="scientific">Chiloscyllium punctatum</name>
    <name type="common">Brownbanded bambooshark</name>
    <name type="synonym">Hemiscyllium punctatum</name>
    <dbReference type="NCBI Taxonomy" id="137246"/>
    <lineage>
        <taxon>Eukaryota</taxon>
        <taxon>Metazoa</taxon>
        <taxon>Chordata</taxon>
        <taxon>Craniata</taxon>
        <taxon>Vertebrata</taxon>
        <taxon>Chondrichthyes</taxon>
        <taxon>Elasmobranchii</taxon>
        <taxon>Galeomorphii</taxon>
        <taxon>Galeoidea</taxon>
        <taxon>Orectolobiformes</taxon>
        <taxon>Hemiscylliidae</taxon>
        <taxon>Chiloscyllium</taxon>
    </lineage>
</organism>
<evidence type="ECO:0000313" key="2">
    <source>
        <dbReference type="Proteomes" id="UP000287033"/>
    </source>
</evidence>
<keyword evidence="2" id="KW-1185">Reference proteome</keyword>
<protein>
    <submittedName>
        <fullName evidence="1">Uncharacterized protein</fullName>
    </submittedName>
</protein>
<name>A0A401REZ7_CHIPU</name>